<protein>
    <submittedName>
        <fullName evidence="2">Uncharacterized protein</fullName>
    </submittedName>
</protein>
<evidence type="ECO:0000313" key="2">
    <source>
        <dbReference type="EMBL" id="KAJ1906788.1"/>
    </source>
</evidence>
<dbReference type="Proteomes" id="UP001150569">
    <property type="component" value="Unassembled WGS sequence"/>
</dbReference>
<gene>
    <name evidence="2" type="ORF">IWQ60_012003</name>
</gene>
<proteinExistence type="predicted"/>
<keyword evidence="3" id="KW-1185">Reference proteome</keyword>
<evidence type="ECO:0000256" key="1">
    <source>
        <dbReference type="SAM" id="MobiDB-lite"/>
    </source>
</evidence>
<name>A0A9W7ZLU2_9FUNG</name>
<sequence length="126" mass="13718">MTHFLKRKHAGEELTSRKRLLDEMAFSTSGFVSSASLQTSSTPMMHSAPAAGMQPPPSDGEAMEIDPMASTANSTNVNALRSAARYGQLGGNNHCVNGQRRPGGEQQRPYRTWSSCMFESGSEIYF</sequence>
<accession>A0A9W7ZLU2</accession>
<organism evidence="2 3">
    <name type="scientific">Tieghemiomyces parasiticus</name>
    <dbReference type="NCBI Taxonomy" id="78921"/>
    <lineage>
        <taxon>Eukaryota</taxon>
        <taxon>Fungi</taxon>
        <taxon>Fungi incertae sedis</taxon>
        <taxon>Zoopagomycota</taxon>
        <taxon>Kickxellomycotina</taxon>
        <taxon>Dimargaritomycetes</taxon>
        <taxon>Dimargaritales</taxon>
        <taxon>Dimargaritaceae</taxon>
        <taxon>Tieghemiomyces</taxon>
    </lineage>
</organism>
<comment type="caution">
    <text evidence="2">The sequence shown here is derived from an EMBL/GenBank/DDBJ whole genome shotgun (WGS) entry which is preliminary data.</text>
</comment>
<dbReference type="EMBL" id="JANBPT010001548">
    <property type="protein sequence ID" value="KAJ1906788.1"/>
    <property type="molecule type" value="Genomic_DNA"/>
</dbReference>
<reference evidence="2" key="1">
    <citation type="submission" date="2022-07" db="EMBL/GenBank/DDBJ databases">
        <title>Phylogenomic reconstructions and comparative analyses of Kickxellomycotina fungi.</title>
        <authorList>
            <person name="Reynolds N.K."/>
            <person name="Stajich J.E."/>
            <person name="Barry K."/>
            <person name="Grigoriev I.V."/>
            <person name="Crous P."/>
            <person name="Smith M.E."/>
        </authorList>
    </citation>
    <scope>NUCLEOTIDE SEQUENCE</scope>
    <source>
        <strain evidence="2">RSA 861</strain>
    </source>
</reference>
<feature type="region of interest" description="Disordered" evidence="1">
    <location>
        <begin position="90"/>
        <end position="109"/>
    </location>
</feature>
<dbReference type="AlphaFoldDB" id="A0A9W7ZLU2"/>
<feature type="region of interest" description="Disordered" evidence="1">
    <location>
        <begin position="37"/>
        <end position="63"/>
    </location>
</feature>
<evidence type="ECO:0000313" key="3">
    <source>
        <dbReference type="Proteomes" id="UP001150569"/>
    </source>
</evidence>